<reference evidence="3 4" key="1">
    <citation type="submission" date="2018-11" db="EMBL/GenBank/DDBJ databases">
        <authorList>
            <consortium name="Pathogen Informatics"/>
        </authorList>
    </citation>
    <scope>NUCLEOTIDE SEQUENCE [LARGE SCALE GENOMIC DNA]</scope>
</reference>
<feature type="non-terminal residue" evidence="3">
    <location>
        <position position="107"/>
    </location>
</feature>
<proteinExistence type="predicted"/>
<dbReference type="GO" id="GO:0004252">
    <property type="term" value="F:serine-type endopeptidase activity"/>
    <property type="evidence" value="ECO:0007669"/>
    <property type="project" value="InterPro"/>
</dbReference>
<feature type="domain" description="Peptidase S9A N-terminal" evidence="2">
    <location>
        <begin position="3"/>
        <end position="79"/>
    </location>
</feature>
<dbReference type="PANTHER" id="PTHR42881">
    <property type="entry name" value="PROLYL ENDOPEPTIDASE"/>
    <property type="match status" value="1"/>
</dbReference>
<dbReference type="OrthoDB" id="248387at2759"/>
<dbReference type="Pfam" id="PF02897">
    <property type="entry name" value="Peptidase_S9_N"/>
    <property type="match status" value="1"/>
</dbReference>
<dbReference type="AlphaFoldDB" id="A0A3P7RJK2"/>
<gene>
    <name evidence="3" type="ORF">DILT_LOCUS18378</name>
</gene>
<protein>
    <recommendedName>
        <fullName evidence="2">Peptidase S9A N-terminal domain-containing protein</fullName>
    </recommendedName>
</protein>
<feature type="transmembrane region" description="Helical" evidence="1">
    <location>
        <begin position="75"/>
        <end position="93"/>
    </location>
</feature>
<dbReference type="Proteomes" id="UP000281553">
    <property type="component" value="Unassembled WGS sequence"/>
</dbReference>
<keyword evidence="4" id="KW-1185">Reference proteome</keyword>
<evidence type="ECO:0000313" key="3">
    <source>
        <dbReference type="EMBL" id="VDN40909.1"/>
    </source>
</evidence>
<evidence type="ECO:0000256" key="1">
    <source>
        <dbReference type="SAM" id="Phobius"/>
    </source>
</evidence>
<dbReference type="InterPro" id="IPR051167">
    <property type="entry name" value="Prolyl_oligopep/macrocyclase"/>
</dbReference>
<organism evidence="3 4">
    <name type="scientific">Dibothriocephalus latus</name>
    <name type="common">Fish tapeworm</name>
    <name type="synonym">Diphyllobothrium latum</name>
    <dbReference type="NCBI Taxonomy" id="60516"/>
    <lineage>
        <taxon>Eukaryota</taxon>
        <taxon>Metazoa</taxon>
        <taxon>Spiralia</taxon>
        <taxon>Lophotrochozoa</taxon>
        <taxon>Platyhelminthes</taxon>
        <taxon>Cestoda</taxon>
        <taxon>Eucestoda</taxon>
        <taxon>Diphyllobothriidea</taxon>
        <taxon>Diphyllobothriidae</taxon>
        <taxon>Dibothriocephalus</taxon>
    </lineage>
</organism>
<keyword evidence="1" id="KW-1133">Transmembrane helix</keyword>
<evidence type="ECO:0000259" key="2">
    <source>
        <dbReference type="Pfam" id="PF02897"/>
    </source>
</evidence>
<name>A0A3P7RJK2_DIBLA</name>
<dbReference type="EMBL" id="UYRU01099886">
    <property type="protein sequence ID" value="VDN40909.1"/>
    <property type="molecule type" value="Genomic_DNA"/>
</dbReference>
<sequence length="107" mass="12305">MDKFEAVFNYVTNEANKLFIYTDLNAPMFKVITVDLNDLSRENWKDLIPHDESSLLEQVFCVNKKDLVLCRMKDVTVSVVPFFLLLLLLQVVLPNAVPIYPPPTYGL</sequence>
<keyword evidence="1" id="KW-0812">Transmembrane</keyword>
<dbReference type="InterPro" id="IPR023302">
    <property type="entry name" value="Pept_S9A_N"/>
</dbReference>
<dbReference type="GO" id="GO:0070012">
    <property type="term" value="F:oligopeptidase activity"/>
    <property type="evidence" value="ECO:0007669"/>
    <property type="project" value="TreeGrafter"/>
</dbReference>
<dbReference type="GO" id="GO:0005829">
    <property type="term" value="C:cytosol"/>
    <property type="evidence" value="ECO:0007669"/>
    <property type="project" value="TreeGrafter"/>
</dbReference>
<accession>A0A3P7RJK2</accession>
<dbReference type="Gene3D" id="2.130.10.120">
    <property type="entry name" value="Prolyl oligopeptidase, N-terminal domain"/>
    <property type="match status" value="1"/>
</dbReference>
<keyword evidence="1" id="KW-0472">Membrane</keyword>
<dbReference type="SUPFAM" id="SSF50993">
    <property type="entry name" value="Peptidase/esterase 'gauge' domain"/>
    <property type="match status" value="1"/>
</dbReference>
<dbReference type="PANTHER" id="PTHR42881:SF2">
    <property type="entry name" value="PROLYL ENDOPEPTIDASE"/>
    <property type="match status" value="1"/>
</dbReference>
<evidence type="ECO:0000313" key="4">
    <source>
        <dbReference type="Proteomes" id="UP000281553"/>
    </source>
</evidence>